<dbReference type="Proteomes" id="UP000306584">
    <property type="component" value="Unassembled WGS sequence"/>
</dbReference>
<proteinExistence type="predicted"/>
<organism evidence="2 3">
    <name type="scientific">Aureobasidium pullulans</name>
    <name type="common">Black yeast</name>
    <name type="synonym">Pullularia pullulans</name>
    <dbReference type="NCBI Taxonomy" id="5580"/>
    <lineage>
        <taxon>Eukaryota</taxon>
        <taxon>Fungi</taxon>
        <taxon>Dikarya</taxon>
        <taxon>Ascomycota</taxon>
        <taxon>Pezizomycotina</taxon>
        <taxon>Dothideomycetes</taxon>
        <taxon>Dothideomycetidae</taxon>
        <taxon>Dothideales</taxon>
        <taxon>Saccotheciaceae</taxon>
        <taxon>Aureobasidium</taxon>
    </lineage>
</organism>
<feature type="domain" description="Glutathione S-transferase UstS-like C-terminal" evidence="1">
    <location>
        <begin position="99"/>
        <end position="235"/>
    </location>
</feature>
<dbReference type="InterPro" id="IPR054416">
    <property type="entry name" value="GST_UstS-like_C"/>
</dbReference>
<evidence type="ECO:0000313" key="2">
    <source>
        <dbReference type="EMBL" id="THY29608.1"/>
    </source>
</evidence>
<dbReference type="Pfam" id="PF22041">
    <property type="entry name" value="GST_C_7"/>
    <property type="match status" value="1"/>
</dbReference>
<dbReference type="Gene3D" id="3.40.30.10">
    <property type="entry name" value="Glutaredoxin"/>
    <property type="match status" value="1"/>
</dbReference>
<name>A0A4S9LJP1_AURPU</name>
<protein>
    <recommendedName>
        <fullName evidence="1">Glutathione S-transferase UstS-like C-terminal domain-containing protein</fullName>
    </recommendedName>
</protein>
<gene>
    <name evidence="2" type="ORF">D6D01_03499</name>
</gene>
<accession>A0A4S9LJP1</accession>
<reference evidence="2 3" key="1">
    <citation type="submission" date="2018-10" db="EMBL/GenBank/DDBJ databases">
        <title>Fifty Aureobasidium pullulans genomes reveal a recombining polyextremotolerant generalist.</title>
        <authorList>
            <person name="Gostincar C."/>
            <person name="Turk M."/>
            <person name="Zajc J."/>
            <person name="Gunde-Cimerman N."/>
        </authorList>
    </citation>
    <scope>NUCLEOTIDE SEQUENCE [LARGE SCALE GENOMIC DNA]</scope>
    <source>
        <strain evidence="2 3">EXF-6604</strain>
    </source>
</reference>
<comment type="caution">
    <text evidence="2">The sequence shown here is derived from an EMBL/GenBank/DDBJ whole genome shotgun (WGS) entry which is preliminary data.</text>
</comment>
<evidence type="ECO:0000313" key="3">
    <source>
        <dbReference type="Proteomes" id="UP000306584"/>
    </source>
</evidence>
<sequence>MRILLTLKHLGLSYIHVPVSYPAIAPLLESLGVVPAARVPSYTLPAVTFPATPESKAHTVMGSLNIAQQLCGLKFCNAKKLFPQGEFSIAAATEFEEKVFPQIMLGGWLEHVLPFTPLILDPNGAKYIDESKRSQLGPLDKLRARVLKQEEETGALEEAIKRAMKPIVEFYERGGAVASGNGGVFFHGGEEPQYVDFCVVAAIMWGVMVRGNVVLEALDKVGHGKIGEIVRKCQELLA</sequence>
<dbReference type="EMBL" id="QZBD01000098">
    <property type="protein sequence ID" value="THY29608.1"/>
    <property type="molecule type" value="Genomic_DNA"/>
</dbReference>
<dbReference type="AlphaFoldDB" id="A0A4S9LJP1"/>
<dbReference type="Gene3D" id="1.20.1050.10">
    <property type="match status" value="1"/>
</dbReference>
<evidence type="ECO:0000259" key="1">
    <source>
        <dbReference type="Pfam" id="PF22041"/>
    </source>
</evidence>